<reference evidence="5" key="2">
    <citation type="journal article" date="2021" name="PeerJ">
        <title>Extensive microbial diversity within the chicken gut microbiome revealed by metagenomics and culture.</title>
        <authorList>
            <person name="Gilroy R."/>
            <person name="Ravi A."/>
            <person name="Getino M."/>
            <person name="Pursley I."/>
            <person name="Horton D.L."/>
            <person name="Alikhan N.F."/>
            <person name="Baker D."/>
            <person name="Gharbi K."/>
            <person name="Hall N."/>
            <person name="Watson M."/>
            <person name="Adriaenssens E.M."/>
            <person name="Foster-Nyarko E."/>
            <person name="Jarju S."/>
            <person name="Secka A."/>
            <person name="Antonio M."/>
            <person name="Oren A."/>
            <person name="Chaudhuri R.R."/>
            <person name="La Ragione R."/>
            <person name="Hildebrand F."/>
            <person name="Pallen M.J."/>
        </authorList>
    </citation>
    <scope>NUCLEOTIDE SEQUENCE</scope>
    <source>
        <strain evidence="5">CHK181-108</strain>
    </source>
</reference>
<dbReference type="PANTHER" id="PTHR43280:SF2">
    <property type="entry name" value="HTH-TYPE TRANSCRIPTIONAL REGULATOR EXSA"/>
    <property type="match status" value="1"/>
</dbReference>
<dbReference type="InterPro" id="IPR018062">
    <property type="entry name" value="HTH_AraC-typ_CS"/>
</dbReference>
<evidence type="ECO:0000256" key="3">
    <source>
        <dbReference type="ARBA" id="ARBA00023163"/>
    </source>
</evidence>
<dbReference type="Gene3D" id="1.10.10.60">
    <property type="entry name" value="Homeodomain-like"/>
    <property type="match status" value="2"/>
</dbReference>
<evidence type="ECO:0000313" key="5">
    <source>
        <dbReference type="EMBL" id="HIT85827.1"/>
    </source>
</evidence>
<keyword evidence="1" id="KW-0805">Transcription regulation</keyword>
<dbReference type="SUPFAM" id="SSF46689">
    <property type="entry name" value="Homeodomain-like"/>
    <property type="match status" value="1"/>
</dbReference>
<dbReference type="Proteomes" id="UP000824165">
    <property type="component" value="Unassembled WGS sequence"/>
</dbReference>
<evidence type="ECO:0000313" key="6">
    <source>
        <dbReference type="Proteomes" id="UP000824165"/>
    </source>
</evidence>
<feature type="non-terminal residue" evidence="5">
    <location>
        <position position="1"/>
    </location>
</feature>
<dbReference type="PANTHER" id="PTHR43280">
    <property type="entry name" value="ARAC-FAMILY TRANSCRIPTIONAL REGULATOR"/>
    <property type="match status" value="1"/>
</dbReference>
<dbReference type="PRINTS" id="PR00032">
    <property type="entry name" value="HTHARAC"/>
</dbReference>
<dbReference type="InterPro" id="IPR009057">
    <property type="entry name" value="Homeodomain-like_sf"/>
</dbReference>
<dbReference type="EMBL" id="DVLU01000083">
    <property type="protein sequence ID" value="HIT85827.1"/>
    <property type="molecule type" value="Genomic_DNA"/>
</dbReference>
<dbReference type="InterPro" id="IPR020449">
    <property type="entry name" value="Tscrpt_reg_AraC-type_HTH"/>
</dbReference>
<dbReference type="Pfam" id="PF12833">
    <property type="entry name" value="HTH_18"/>
    <property type="match status" value="1"/>
</dbReference>
<accession>A0A9D1H513</accession>
<dbReference type="SMART" id="SM00342">
    <property type="entry name" value="HTH_ARAC"/>
    <property type="match status" value="1"/>
</dbReference>
<comment type="caution">
    <text evidence="5">The sequence shown here is derived from an EMBL/GenBank/DDBJ whole genome shotgun (WGS) entry which is preliminary data.</text>
</comment>
<evidence type="ECO:0000256" key="2">
    <source>
        <dbReference type="ARBA" id="ARBA00023125"/>
    </source>
</evidence>
<gene>
    <name evidence="5" type="ORF">IAA60_07990</name>
</gene>
<dbReference type="GO" id="GO:0003700">
    <property type="term" value="F:DNA-binding transcription factor activity"/>
    <property type="evidence" value="ECO:0007669"/>
    <property type="project" value="InterPro"/>
</dbReference>
<dbReference type="InterPro" id="IPR018060">
    <property type="entry name" value="HTH_AraC"/>
</dbReference>
<dbReference type="PROSITE" id="PS01124">
    <property type="entry name" value="HTH_ARAC_FAMILY_2"/>
    <property type="match status" value="1"/>
</dbReference>
<dbReference type="AlphaFoldDB" id="A0A9D1H513"/>
<dbReference type="GO" id="GO:0043565">
    <property type="term" value="F:sequence-specific DNA binding"/>
    <property type="evidence" value="ECO:0007669"/>
    <property type="project" value="InterPro"/>
</dbReference>
<keyword evidence="3" id="KW-0804">Transcription</keyword>
<reference evidence="5" key="1">
    <citation type="submission" date="2020-10" db="EMBL/GenBank/DDBJ databases">
        <authorList>
            <person name="Gilroy R."/>
        </authorList>
    </citation>
    <scope>NUCLEOTIDE SEQUENCE</scope>
    <source>
        <strain evidence="5">CHK181-108</strain>
    </source>
</reference>
<name>A0A9D1H513_9FIRM</name>
<keyword evidence="2" id="KW-0238">DNA-binding</keyword>
<dbReference type="PROSITE" id="PS00041">
    <property type="entry name" value="HTH_ARAC_FAMILY_1"/>
    <property type="match status" value="1"/>
</dbReference>
<organism evidence="5 6">
    <name type="scientific">Candidatus Ornithomonoglobus intestinigallinarum</name>
    <dbReference type="NCBI Taxonomy" id="2840894"/>
    <lineage>
        <taxon>Bacteria</taxon>
        <taxon>Bacillati</taxon>
        <taxon>Bacillota</taxon>
        <taxon>Clostridia</taxon>
        <taxon>Candidatus Ornithomonoglobus</taxon>
    </lineage>
</organism>
<evidence type="ECO:0000256" key="1">
    <source>
        <dbReference type="ARBA" id="ARBA00023015"/>
    </source>
</evidence>
<protein>
    <submittedName>
        <fullName evidence="5">Helix-turn-helix transcriptional regulator</fullName>
    </submittedName>
</protein>
<feature type="domain" description="HTH araC/xylS-type" evidence="4">
    <location>
        <begin position="321"/>
        <end position="420"/>
    </location>
</feature>
<sequence length="427" mass="48264">GRIAKRLGLKQKVSRVGAEDIINRINTADSYRKELESLVSKYSDEEKNNKLLAFIRGSGGEDIKLTEKYTRVAAVRLTDGGIFDMQKKEDKDMAMLCVINILSELLESLCVCHIARENNEMLLCLMNYSMDDEEFRHGLENGVFAKTAEVLNSGFEISIEMIVSSLGSSPGRLEHEVESAFHYRRGGTESVMLYYDDIEHSGQSEMYYYPYEYEENILSCISSGNEKGLRGILDELKEKNILNGELDIQLKICFYYDLLSTYKKAAERNRYDARPINSLLINMAKDDASVKTSIDELCGALIDMCRLSSRIKHHDIDETAAVVDRYIAENFADPDLNLNMIADHFGISRQTISKKFGASFGVKVSDHIHEVRIRESKKLLAQSSLNISDIAMLVGYADSNSFIRVFKKVTGITPGQYRKNDSDGHIQ</sequence>
<proteinExistence type="predicted"/>
<evidence type="ECO:0000259" key="4">
    <source>
        <dbReference type="PROSITE" id="PS01124"/>
    </source>
</evidence>